<gene>
    <name evidence="2" type="ORF">RF11_13141</name>
</gene>
<comment type="caution">
    <text evidence="2">The sequence shown here is derived from an EMBL/GenBank/DDBJ whole genome shotgun (WGS) entry which is preliminary data.</text>
</comment>
<sequence length="506" mass="58798">MPEHFDWYDVQYEKLEKGLQPFMTIDGGHSWNLTPKSATRVIMLNFETVIISISHNLSAIIYSFDKGTTWLSHGLLPKNSGLHYFGQLSDSDLSVLIVTRNSQTKELRFDILDFSNIFRFSVVNLEFDCGMKHFLHVPLPRSRRLCHRGQNINIITRDANIFCSNKFGQYTYVESLCPCSSEDFVCDFNFQLKDGLCVLDPLSNITDTPLAREKEFQNDIARFGYHHTLSRYIKLSHDSCDSHEIQRYYKVPANIPSVLNAPPRIYVSQIMPTGGHFPKQQPIQVYLNKNANLKQPITMDYLQQHLYNFLDNYITRFRLQDQTIKVLYYVNDALIDMAYDPISHVLIYLTDRQQLKILSLLTNYEHVVSESISWFTYSPHHRLISMVMSKNIFCYCELLGTIKCVKFSVDILKSFVDFRNSRVFLLTTANILKIQIFAKDPTSLQPLDEVPEVSQFTVHDDNLYYLAKGQLMHRNLKLKDSDLFLIKDVTIKSLKLHLDHLGLVVF</sequence>
<dbReference type="PANTHER" id="PTHR12106">
    <property type="entry name" value="SORTILIN RELATED"/>
    <property type="match status" value="1"/>
</dbReference>
<dbReference type="AlphaFoldDB" id="A0A0C2IZP5"/>
<name>A0A0C2IZP5_THEKT</name>
<accession>A0A0C2IZP5</accession>
<dbReference type="InterPro" id="IPR031777">
    <property type="entry name" value="Sortilin_C"/>
</dbReference>
<reference evidence="2 3" key="1">
    <citation type="journal article" date="2014" name="Genome Biol. Evol.">
        <title>The genome of the myxosporean Thelohanellus kitauei shows adaptations to nutrient acquisition within its fish host.</title>
        <authorList>
            <person name="Yang Y."/>
            <person name="Xiong J."/>
            <person name="Zhou Z."/>
            <person name="Huo F."/>
            <person name="Miao W."/>
            <person name="Ran C."/>
            <person name="Liu Y."/>
            <person name="Zhang J."/>
            <person name="Feng J."/>
            <person name="Wang M."/>
            <person name="Wang M."/>
            <person name="Wang L."/>
            <person name="Yao B."/>
        </authorList>
    </citation>
    <scope>NUCLEOTIDE SEQUENCE [LARGE SCALE GENOMIC DNA]</scope>
    <source>
        <strain evidence="2">Wuqing</strain>
    </source>
</reference>
<feature type="domain" description="Sortilin C-terminal" evidence="1">
    <location>
        <begin position="90"/>
        <end position="244"/>
    </location>
</feature>
<dbReference type="Pfam" id="PF15901">
    <property type="entry name" value="Sortilin_C"/>
    <property type="match status" value="1"/>
</dbReference>
<protein>
    <submittedName>
        <fullName evidence="2">Vacuolar protein sorting/targeting protein VPS10 1</fullName>
    </submittedName>
</protein>
<keyword evidence="3" id="KW-1185">Reference proteome</keyword>
<dbReference type="PANTHER" id="PTHR12106:SF27">
    <property type="entry name" value="SORTILIN-RELATED RECEPTOR"/>
    <property type="match status" value="1"/>
</dbReference>
<dbReference type="GO" id="GO:0016020">
    <property type="term" value="C:membrane"/>
    <property type="evidence" value="ECO:0007669"/>
    <property type="project" value="TreeGrafter"/>
</dbReference>
<dbReference type="Proteomes" id="UP000031668">
    <property type="component" value="Unassembled WGS sequence"/>
</dbReference>
<dbReference type="GO" id="GO:0005794">
    <property type="term" value="C:Golgi apparatus"/>
    <property type="evidence" value="ECO:0007669"/>
    <property type="project" value="TreeGrafter"/>
</dbReference>
<dbReference type="Gene3D" id="3.30.60.270">
    <property type="match status" value="1"/>
</dbReference>
<evidence type="ECO:0000313" key="3">
    <source>
        <dbReference type="Proteomes" id="UP000031668"/>
    </source>
</evidence>
<dbReference type="OrthoDB" id="443634at2759"/>
<evidence type="ECO:0000313" key="2">
    <source>
        <dbReference type="EMBL" id="KII70989.1"/>
    </source>
</evidence>
<dbReference type="GO" id="GO:0006892">
    <property type="term" value="P:post-Golgi vesicle-mediated transport"/>
    <property type="evidence" value="ECO:0007669"/>
    <property type="project" value="TreeGrafter"/>
</dbReference>
<proteinExistence type="predicted"/>
<organism evidence="2 3">
    <name type="scientific">Thelohanellus kitauei</name>
    <name type="common">Myxosporean</name>
    <dbReference type="NCBI Taxonomy" id="669202"/>
    <lineage>
        <taxon>Eukaryota</taxon>
        <taxon>Metazoa</taxon>
        <taxon>Cnidaria</taxon>
        <taxon>Myxozoa</taxon>
        <taxon>Myxosporea</taxon>
        <taxon>Bivalvulida</taxon>
        <taxon>Platysporina</taxon>
        <taxon>Myxobolidae</taxon>
        <taxon>Thelohanellus</taxon>
    </lineage>
</organism>
<dbReference type="EMBL" id="JWZT01001886">
    <property type="protein sequence ID" value="KII70989.1"/>
    <property type="molecule type" value="Genomic_DNA"/>
</dbReference>
<evidence type="ECO:0000259" key="1">
    <source>
        <dbReference type="Pfam" id="PF15901"/>
    </source>
</evidence>
<dbReference type="InterPro" id="IPR050310">
    <property type="entry name" value="VPS10-sortilin"/>
</dbReference>